<protein>
    <submittedName>
        <fullName evidence="3">Cadherin domain-containing protein</fullName>
    </submittedName>
</protein>
<reference evidence="1 2" key="2">
    <citation type="submission" date="2018-11" db="EMBL/GenBank/DDBJ databases">
        <authorList>
            <consortium name="Pathogen Informatics"/>
        </authorList>
    </citation>
    <scope>NUCLEOTIDE SEQUENCE [LARGE SCALE GENOMIC DNA]</scope>
</reference>
<evidence type="ECO:0000313" key="1">
    <source>
        <dbReference type="EMBL" id="VDM23821.1"/>
    </source>
</evidence>
<dbReference type="AlphaFoldDB" id="A0A0R3WT69"/>
<evidence type="ECO:0000313" key="2">
    <source>
        <dbReference type="Proteomes" id="UP000274429"/>
    </source>
</evidence>
<reference evidence="3" key="1">
    <citation type="submission" date="2017-02" db="UniProtKB">
        <authorList>
            <consortium name="WormBaseParasite"/>
        </authorList>
    </citation>
    <scope>IDENTIFICATION</scope>
</reference>
<gene>
    <name evidence="1" type="ORF">TTAC_LOCUS3945</name>
</gene>
<evidence type="ECO:0000313" key="3">
    <source>
        <dbReference type="WBParaSite" id="TTAC_0000395901-mRNA-1"/>
    </source>
</evidence>
<dbReference type="Proteomes" id="UP000274429">
    <property type="component" value="Unassembled WGS sequence"/>
</dbReference>
<dbReference type="EMBL" id="UYWX01003335">
    <property type="protein sequence ID" value="VDM23821.1"/>
    <property type="molecule type" value="Genomic_DNA"/>
</dbReference>
<dbReference type="OrthoDB" id="6251420at2759"/>
<sequence>QVDSFKREIVSSTGNANKRDPRRYEAITEIWDGDNLIESHQLPEDCFDQDYLEWPFAGPVVLSKGTHAIPFAVRIPPEVNPTVTYKRKGEHRQKAEVNHHTCVSVQVDAQPASGGALLTLLSDKLPLEVVSCGGLPPVVNGSYAPGCVQLVKLDYKDANAIIIVEKKHLLPKDTIRITIYTDNKNAVHGAYAELISSTNLPEIGLSDSSDVIMEKKSPSIELLDRCSKQRMKHKFNRAFVSRVGDTFPPSATNNTPNGRLRPSMDDKRLMAEANRKAACTLELKVPDTAEPSIEAGENRIRYHVRVSTVAFHLP</sequence>
<dbReference type="WBParaSite" id="TTAC_0000395901-mRNA-1">
    <property type="protein sequence ID" value="TTAC_0000395901-mRNA-1"/>
    <property type="gene ID" value="TTAC_0000395901"/>
</dbReference>
<keyword evidence="2" id="KW-1185">Reference proteome</keyword>
<proteinExistence type="predicted"/>
<name>A0A0R3WT69_HYDTA</name>
<accession>A0A0R3WT69</accession>
<organism evidence="3">
    <name type="scientific">Hydatigena taeniaeformis</name>
    <name type="common">Feline tapeworm</name>
    <name type="synonym">Taenia taeniaeformis</name>
    <dbReference type="NCBI Taxonomy" id="6205"/>
    <lineage>
        <taxon>Eukaryota</taxon>
        <taxon>Metazoa</taxon>
        <taxon>Spiralia</taxon>
        <taxon>Lophotrochozoa</taxon>
        <taxon>Platyhelminthes</taxon>
        <taxon>Cestoda</taxon>
        <taxon>Eucestoda</taxon>
        <taxon>Cyclophyllidea</taxon>
        <taxon>Taeniidae</taxon>
        <taxon>Hydatigera</taxon>
    </lineage>
</organism>